<dbReference type="Proteomes" id="UP001224775">
    <property type="component" value="Unassembled WGS sequence"/>
</dbReference>
<dbReference type="InterPro" id="IPR006722">
    <property type="entry name" value="Sedlin"/>
</dbReference>
<reference evidence="1" key="1">
    <citation type="submission" date="2023-06" db="EMBL/GenBank/DDBJ databases">
        <title>Survivors Of The Sea: Transcriptome response of Skeletonema marinoi to long-term dormancy.</title>
        <authorList>
            <person name="Pinder M.I.M."/>
            <person name="Kourtchenko O."/>
            <person name="Robertson E.K."/>
            <person name="Larsson T."/>
            <person name="Maumus F."/>
            <person name="Osuna-Cruz C.M."/>
            <person name="Vancaester E."/>
            <person name="Stenow R."/>
            <person name="Vandepoele K."/>
            <person name="Ploug H."/>
            <person name="Bruchert V."/>
            <person name="Godhe A."/>
            <person name="Topel M."/>
        </authorList>
    </citation>
    <scope>NUCLEOTIDE SEQUENCE</scope>
    <source>
        <strain evidence="1">R05AC</strain>
    </source>
</reference>
<evidence type="ECO:0000313" key="2">
    <source>
        <dbReference type="Proteomes" id="UP001224775"/>
    </source>
</evidence>
<accession>A0AAD9DAU3</accession>
<dbReference type="GO" id="GO:0006888">
    <property type="term" value="P:endoplasmic reticulum to Golgi vesicle-mediated transport"/>
    <property type="evidence" value="ECO:0007669"/>
    <property type="project" value="InterPro"/>
</dbReference>
<dbReference type="Pfam" id="PF04628">
    <property type="entry name" value="Sedlin_N"/>
    <property type="match status" value="1"/>
</dbReference>
<organism evidence="1 2">
    <name type="scientific">Skeletonema marinoi</name>
    <dbReference type="NCBI Taxonomy" id="267567"/>
    <lineage>
        <taxon>Eukaryota</taxon>
        <taxon>Sar</taxon>
        <taxon>Stramenopiles</taxon>
        <taxon>Ochrophyta</taxon>
        <taxon>Bacillariophyta</taxon>
        <taxon>Coscinodiscophyceae</taxon>
        <taxon>Thalassiosirophycidae</taxon>
        <taxon>Thalassiosirales</taxon>
        <taxon>Skeletonemataceae</taxon>
        <taxon>Skeletonema</taxon>
        <taxon>Skeletonema marinoi-dohrnii complex</taxon>
    </lineage>
</organism>
<dbReference type="GO" id="GO:0005737">
    <property type="term" value="C:cytoplasm"/>
    <property type="evidence" value="ECO:0007669"/>
    <property type="project" value="GOC"/>
</dbReference>
<evidence type="ECO:0000313" key="1">
    <source>
        <dbReference type="EMBL" id="KAK1738943.1"/>
    </source>
</evidence>
<protein>
    <submittedName>
        <fullName evidence="1">Uncharacterized protein</fullName>
    </submittedName>
</protein>
<dbReference type="EMBL" id="JATAAI010000019">
    <property type="protein sequence ID" value="KAK1738943.1"/>
    <property type="molecule type" value="Genomic_DNA"/>
</dbReference>
<name>A0AAD9DAU3_9STRA</name>
<proteinExistence type="predicted"/>
<keyword evidence="2" id="KW-1185">Reference proteome</keyword>
<dbReference type="Gene3D" id="3.30.450.70">
    <property type="match status" value="1"/>
</dbReference>
<dbReference type="SUPFAM" id="SSF64356">
    <property type="entry name" value="SNARE-like"/>
    <property type="match status" value="1"/>
</dbReference>
<dbReference type="InterPro" id="IPR011012">
    <property type="entry name" value="Longin-like_dom_sf"/>
</dbReference>
<sequence length="185" mass="20928">MSLAAIAVVSRRSGKPLYMRSFVESSDLLFGQYGQNETVGADFFGDILVEESLAQKSSEWSCEENDRLDEMKWKKPGAVGADACWVGLLCSMDSFNAYGYVTTNANYVVIVEDGIAPDNVQLQKSRDVELKTLISYVHRAYTESLLNPFSDINAKITSERFTTMSKAWWLDSIKFEHWFKIFIST</sequence>
<dbReference type="AlphaFoldDB" id="A0AAD9DAU3"/>
<comment type="caution">
    <text evidence="1">The sequence shown here is derived from an EMBL/GenBank/DDBJ whole genome shotgun (WGS) entry which is preliminary data.</text>
</comment>
<gene>
    <name evidence="1" type="ORF">QTG54_010259</name>
</gene>